<dbReference type="Pfam" id="PF14420">
    <property type="entry name" value="Clr5"/>
    <property type="match status" value="1"/>
</dbReference>
<protein>
    <submittedName>
        <fullName evidence="3">30ec6b73-7544-438f-bc22-d0865a0e649a</fullName>
    </submittedName>
</protein>
<dbReference type="Proteomes" id="UP000289323">
    <property type="component" value="Unassembled WGS sequence"/>
</dbReference>
<accession>A0A3S4D807</accession>
<evidence type="ECO:0000256" key="1">
    <source>
        <dbReference type="SAM" id="MobiDB-lite"/>
    </source>
</evidence>
<evidence type="ECO:0000313" key="3">
    <source>
        <dbReference type="EMBL" id="SPQ25246.1"/>
    </source>
</evidence>
<evidence type="ECO:0000313" key="4">
    <source>
        <dbReference type="Proteomes" id="UP000289323"/>
    </source>
</evidence>
<feature type="domain" description="Clr5" evidence="2">
    <location>
        <begin position="17"/>
        <end position="68"/>
    </location>
</feature>
<evidence type="ECO:0000259" key="2">
    <source>
        <dbReference type="Pfam" id="PF14420"/>
    </source>
</evidence>
<dbReference type="EMBL" id="OUUZ01000015">
    <property type="protein sequence ID" value="SPQ25246.1"/>
    <property type="molecule type" value="Genomic_DNA"/>
</dbReference>
<dbReference type="AlphaFoldDB" id="A0A3S4D807"/>
<sequence length="552" mass="60871">MRPFIPGTRRNARKKPDAEWEALKSDILEKYETPMSVEAVKLWLEQEHGFIVSNRQLGRRIRDVWGVRRYRPNSARRRSSPELPPAQGEPSGIGAVPVEEHGSGTHAPFEQQTPIHALTAAPRFPPASPDSRSFPVQSQPSVPQLDSPDARLRYRRLAEILRTLGDAHSSFIFHAALWDVEHLTPDIYTCVRTAQTQAQADKAREMLASIGDICSEDEDSWIAVTVDLLLAHTYDRGPDQVDAIDLIKDTIKDIIDDNQGQANLRRLAKRGPPLDVPAYSILSAALARYNHCLDLEHGDRFINAQSVLEQFVDQHMTTDPRPDLDVLPSCLRWCRDVLRRSPATAPDVGGADENPVAEACSVLCTLWHSWLAFGPPHSPLDVAAADRDPSLAPTWSDKVEAQLGISVTEFLGAVVSMIMAEAPRPEIGDEKQPLLERARAGASELAGLSSEALLRRFLDRVRAMNQPLTVPPDGEHGFYFQNGAVDTGVIAPFRDFAAKTLGIDDLPALEPGVVVCPLVATDSEQLTYDDMDCDDGSSEVGDVSMPSGWRMM</sequence>
<feature type="region of interest" description="Disordered" evidence="1">
    <location>
        <begin position="120"/>
        <end position="147"/>
    </location>
</feature>
<proteinExistence type="predicted"/>
<feature type="region of interest" description="Disordered" evidence="1">
    <location>
        <begin position="530"/>
        <end position="552"/>
    </location>
</feature>
<gene>
    <name evidence="3" type="ORF">TT172_LOCUS7665</name>
</gene>
<feature type="region of interest" description="Disordered" evidence="1">
    <location>
        <begin position="73"/>
        <end position="108"/>
    </location>
</feature>
<feature type="compositionally biased region" description="Polar residues" evidence="1">
    <location>
        <begin position="130"/>
        <end position="144"/>
    </location>
</feature>
<name>A0A3S4D807_9PEZI</name>
<reference evidence="3 4" key="1">
    <citation type="submission" date="2018-04" db="EMBL/GenBank/DDBJ databases">
        <authorList>
            <person name="Huttner S."/>
            <person name="Dainat J."/>
        </authorList>
    </citation>
    <scope>NUCLEOTIDE SEQUENCE [LARGE SCALE GENOMIC DNA]</scope>
</reference>
<organism evidence="3 4">
    <name type="scientific">Thermothielavioides terrestris</name>
    <dbReference type="NCBI Taxonomy" id="2587410"/>
    <lineage>
        <taxon>Eukaryota</taxon>
        <taxon>Fungi</taxon>
        <taxon>Dikarya</taxon>
        <taxon>Ascomycota</taxon>
        <taxon>Pezizomycotina</taxon>
        <taxon>Sordariomycetes</taxon>
        <taxon>Sordariomycetidae</taxon>
        <taxon>Sordariales</taxon>
        <taxon>Chaetomiaceae</taxon>
        <taxon>Thermothielavioides</taxon>
    </lineage>
</organism>
<dbReference type="InterPro" id="IPR025676">
    <property type="entry name" value="Clr5_dom"/>
</dbReference>